<feature type="transmembrane region" description="Helical" evidence="6">
    <location>
        <begin position="209"/>
        <end position="234"/>
    </location>
</feature>
<evidence type="ECO:0000256" key="6">
    <source>
        <dbReference type="RuleBase" id="RU366058"/>
    </source>
</evidence>
<accession>A0A9D1IG26</accession>
<feature type="domain" description="VTT" evidence="7">
    <location>
        <begin position="81"/>
        <end position="199"/>
    </location>
</feature>
<dbReference type="Pfam" id="PF09335">
    <property type="entry name" value="VTT_dom"/>
    <property type="match status" value="1"/>
</dbReference>
<name>A0A9D1IG26_9FIRM</name>
<dbReference type="PANTHER" id="PTHR12677">
    <property type="entry name" value="GOLGI APPARATUS MEMBRANE PROTEIN TVP38-RELATED"/>
    <property type="match status" value="1"/>
</dbReference>
<proteinExistence type="inferred from homology"/>
<keyword evidence="5 6" id="KW-0472">Membrane</keyword>
<keyword evidence="3 6" id="KW-0812">Transmembrane</keyword>
<organism evidence="8 9">
    <name type="scientific">Candidatus Fimenecus excrementigallinarum</name>
    <dbReference type="NCBI Taxonomy" id="2840816"/>
    <lineage>
        <taxon>Bacteria</taxon>
        <taxon>Bacillati</taxon>
        <taxon>Bacillota</taxon>
        <taxon>Clostridia</taxon>
        <taxon>Candidatus Fimenecus</taxon>
    </lineage>
</organism>
<evidence type="ECO:0000313" key="8">
    <source>
        <dbReference type="EMBL" id="HIU36593.1"/>
    </source>
</evidence>
<evidence type="ECO:0000313" key="9">
    <source>
        <dbReference type="Proteomes" id="UP000824071"/>
    </source>
</evidence>
<protein>
    <recommendedName>
        <fullName evidence="6">TVP38/TMEM64 family membrane protein</fullName>
    </recommendedName>
</protein>
<evidence type="ECO:0000259" key="7">
    <source>
        <dbReference type="Pfam" id="PF09335"/>
    </source>
</evidence>
<evidence type="ECO:0000256" key="5">
    <source>
        <dbReference type="ARBA" id="ARBA00023136"/>
    </source>
</evidence>
<dbReference type="AlphaFoldDB" id="A0A9D1IG26"/>
<gene>
    <name evidence="8" type="ORF">IAC53_08325</name>
</gene>
<keyword evidence="4 6" id="KW-1133">Transmembrane helix</keyword>
<dbReference type="Proteomes" id="UP000824071">
    <property type="component" value="Unassembled WGS sequence"/>
</dbReference>
<dbReference type="EMBL" id="DVMW01000047">
    <property type="protein sequence ID" value="HIU36593.1"/>
    <property type="molecule type" value="Genomic_DNA"/>
</dbReference>
<comment type="subcellular location">
    <subcellularLocation>
        <location evidence="1 6">Cell membrane</location>
        <topology evidence="1 6">Multi-pass membrane protein</topology>
    </subcellularLocation>
</comment>
<dbReference type="PANTHER" id="PTHR12677:SF59">
    <property type="entry name" value="GOLGI APPARATUS MEMBRANE PROTEIN TVP38-RELATED"/>
    <property type="match status" value="1"/>
</dbReference>
<dbReference type="InterPro" id="IPR032816">
    <property type="entry name" value="VTT_dom"/>
</dbReference>
<evidence type="ECO:0000256" key="3">
    <source>
        <dbReference type="ARBA" id="ARBA00022692"/>
    </source>
</evidence>
<feature type="transmembrane region" description="Helical" evidence="6">
    <location>
        <begin position="87"/>
        <end position="110"/>
    </location>
</feature>
<evidence type="ECO:0000256" key="4">
    <source>
        <dbReference type="ARBA" id="ARBA00022989"/>
    </source>
</evidence>
<evidence type="ECO:0000256" key="2">
    <source>
        <dbReference type="ARBA" id="ARBA00022475"/>
    </source>
</evidence>
<comment type="similarity">
    <text evidence="6">Belongs to the TVP38/TMEM64 family.</text>
</comment>
<feature type="transmembrane region" description="Helical" evidence="6">
    <location>
        <begin position="12"/>
        <end position="34"/>
    </location>
</feature>
<reference evidence="8" key="2">
    <citation type="journal article" date="2021" name="PeerJ">
        <title>Extensive microbial diversity within the chicken gut microbiome revealed by metagenomics and culture.</title>
        <authorList>
            <person name="Gilroy R."/>
            <person name="Ravi A."/>
            <person name="Getino M."/>
            <person name="Pursley I."/>
            <person name="Horton D.L."/>
            <person name="Alikhan N.F."/>
            <person name="Baker D."/>
            <person name="Gharbi K."/>
            <person name="Hall N."/>
            <person name="Watson M."/>
            <person name="Adriaenssens E.M."/>
            <person name="Foster-Nyarko E."/>
            <person name="Jarju S."/>
            <person name="Secka A."/>
            <person name="Antonio M."/>
            <person name="Oren A."/>
            <person name="Chaudhuri R.R."/>
            <person name="La Ragione R."/>
            <person name="Hildebrand F."/>
            <person name="Pallen M.J."/>
        </authorList>
    </citation>
    <scope>NUCLEOTIDE SEQUENCE</scope>
    <source>
        <strain evidence="8">ChiGjej1B1-19959</strain>
    </source>
</reference>
<sequence>MALGKRGRRRLLNFLGCAALALGLGLFCAALLFQDPEFLARYDDLMLKMAEFEYAVATLPYRGLIIAVILLLFLLKAVLPLPASAVCVIAGMAFQTPLAVAVNIAGYMLLAAIKYSWGRHVGGGLFHKLLVRYESVERVLKTGDDRVKGALLFCFRLVSVPMNTVSQIYGAMGFDFRAYLLLSFLGFLPKLLPLSFIGRNVYDPFSMAFLLPIVLLLLVSGVALLALNRVLIFYTEKSKAKEEKKQPDGAK</sequence>
<comment type="caution">
    <text evidence="8">The sequence shown here is derived from an EMBL/GenBank/DDBJ whole genome shotgun (WGS) entry which is preliminary data.</text>
</comment>
<dbReference type="GO" id="GO:0005886">
    <property type="term" value="C:plasma membrane"/>
    <property type="evidence" value="ECO:0007669"/>
    <property type="project" value="UniProtKB-SubCell"/>
</dbReference>
<dbReference type="InterPro" id="IPR015414">
    <property type="entry name" value="TMEM64"/>
</dbReference>
<keyword evidence="2 6" id="KW-1003">Cell membrane</keyword>
<evidence type="ECO:0000256" key="1">
    <source>
        <dbReference type="ARBA" id="ARBA00004651"/>
    </source>
</evidence>
<reference evidence="8" key="1">
    <citation type="submission" date="2020-10" db="EMBL/GenBank/DDBJ databases">
        <authorList>
            <person name="Gilroy R."/>
        </authorList>
    </citation>
    <scope>NUCLEOTIDE SEQUENCE</scope>
    <source>
        <strain evidence="8">ChiGjej1B1-19959</strain>
    </source>
</reference>
<feature type="transmembrane region" description="Helical" evidence="6">
    <location>
        <begin position="54"/>
        <end position="75"/>
    </location>
</feature>
<feature type="transmembrane region" description="Helical" evidence="6">
    <location>
        <begin position="178"/>
        <end position="197"/>
    </location>
</feature>